<proteinExistence type="predicted"/>
<dbReference type="AlphaFoldDB" id="A0A8T2IY34"/>
<dbReference type="Proteomes" id="UP000812440">
    <property type="component" value="Chromosome 7"/>
</dbReference>
<evidence type="ECO:0000256" key="1">
    <source>
        <dbReference type="SAM" id="Phobius"/>
    </source>
</evidence>
<sequence length="100" mass="11715">MLMFCCSSFLDSNFLFFFPKATHFYINCRFSNKGNVYENCVCSLSLEECELLQLTFQRVAMAQTSLFVVFVFLFFLNKNMNIVLFVSIYILFWGGLSFTL</sequence>
<keyword evidence="3" id="KW-1185">Reference proteome</keyword>
<feature type="transmembrane region" description="Helical" evidence="1">
    <location>
        <begin position="59"/>
        <end position="76"/>
    </location>
</feature>
<evidence type="ECO:0000313" key="2">
    <source>
        <dbReference type="EMBL" id="KAG8435046.1"/>
    </source>
</evidence>
<accession>A0A8T2IY34</accession>
<evidence type="ECO:0000313" key="3">
    <source>
        <dbReference type="Proteomes" id="UP000812440"/>
    </source>
</evidence>
<name>A0A8T2IY34_9PIPI</name>
<feature type="transmembrane region" description="Helical" evidence="1">
    <location>
        <begin position="82"/>
        <end position="99"/>
    </location>
</feature>
<gene>
    <name evidence="2" type="ORF">GDO86_013132</name>
</gene>
<keyword evidence="1" id="KW-0812">Transmembrane</keyword>
<protein>
    <submittedName>
        <fullName evidence="2">Uncharacterized protein</fullName>
    </submittedName>
</protein>
<organism evidence="2 3">
    <name type="scientific">Hymenochirus boettgeri</name>
    <name type="common">Congo dwarf clawed frog</name>
    <dbReference type="NCBI Taxonomy" id="247094"/>
    <lineage>
        <taxon>Eukaryota</taxon>
        <taxon>Metazoa</taxon>
        <taxon>Chordata</taxon>
        <taxon>Craniata</taxon>
        <taxon>Vertebrata</taxon>
        <taxon>Euteleostomi</taxon>
        <taxon>Amphibia</taxon>
        <taxon>Batrachia</taxon>
        <taxon>Anura</taxon>
        <taxon>Pipoidea</taxon>
        <taxon>Pipidae</taxon>
        <taxon>Pipinae</taxon>
        <taxon>Hymenochirus</taxon>
    </lineage>
</organism>
<reference evidence="2" key="1">
    <citation type="thesis" date="2020" institute="ProQuest LLC" country="789 East Eisenhower Parkway, Ann Arbor, MI, USA">
        <title>Comparative Genomics and Chromosome Evolution.</title>
        <authorList>
            <person name="Mudd A.B."/>
        </authorList>
    </citation>
    <scope>NUCLEOTIDE SEQUENCE</scope>
    <source>
        <strain evidence="2">Female2</strain>
        <tissue evidence="2">Blood</tissue>
    </source>
</reference>
<keyword evidence="1" id="KW-1133">Transmembrane helix</keyword>
<keyword evidence="1" id="KW-0472">Membrane</keyword>
<dbReference type="EMBL" id="JAACNH010000008">
    <property type="protein sequence ID" value="KAG8435046.1"/>
    <property type="molecule type" value="Genomic_DNA"/>
</dbReference>
<comment type="caution">
    <text evidence="2">The sequence shown here is derived from an EMBL/GenBank/DDBJ whole genome shotgun (WGS) entry which is preliminary data.</text>
</comment>